<dbReference type="AlphaFoldDB" id="A0A9W6TRI7"/>
<proteinExistence type="predicted"/>
<accession>A0A9W6TRI7</accession>
<dbReference type="Proteomes" id="UP001165121">
    <property type="component" value="Unassembled WGS sequence"/>
</dbReference>
<sequence>MVEMMLESLPGQTEFESLKSSIRYSADTSLFTPTKVRVLIRAAAAHQIEFRGKGNVGQRGGLRTGSSGGAGGGNANKGNLTTSKREHVATTEKNKSEEVLYLWDPDHDIGDAGVAMGDLHQMILDARVEVEVRDHEPKGSAQEVHSTDAENAVDANGWWFFETAANAHVTGNLPDFAAFTEDISHSQSLHDVVPALALRIAGVGTASLVTEVDGERGVVYLNDVVYVPGAKNTDCFHLVSRQNKGLTVTLTTTRRIYA</sequence>
<feature type="domain" description="Retrovirus-related Pol polyprotein from transposon TNT 1-94-like beta-barrel" evidence="2">
    <location>
        <begin position="159"/>
        <end position="232"/>
    </location>
</feature>
<feature type="compositionally biased region" description="Gly residues" evidence="1">
    <location>
        <begin position="54"/>
        <end position="75"/>
    </location>
</feature>
<dbReference type="EMBL" id="BSXT01000123">
    <property type="protein sequence ID" value="GMF18252.1"/>
    <property type="molecule type" value="Genomic_DNA"/>
</dbReference>
<evidence type="ECO:0000259" key="2">
    <source>
        <dbReference type="Pfam" id="PF22936"/>
    </source>
</evidence>
<gene>
    <name evidence="3" type="ORF">Pfra01_000153900</name>
</gene>
<name>A0A9W6TRI7_9STRA</name>
<organism evidence="3 4">
    <name type="scientific">Phytophthora fragariaefolia</name>
    <dbReference type="NCBI Taxonomy" id="1490495"/>
    <lineage>
        <taxon>Eukaryota</taxon>
        <taxon>Sar</taxon>
        <taxon>Stramenopiles</taxon>
        <taxon>Oomycota</taxon>
        <taxon>Peronosporomycetes</taxon>
        <taxon>Peronosporales</taxon>
        <taxon>Peronosporaceae</taxon>
        <taxon>Phytophthora</taxon>
    </lineage>
</organism>
<evidence type="ECO:0000313" key="3">
    <source>
        <dbReference type="EMBL" id="GMF18252.1"/>
    </source>
</evidence>
<feature type="region of interest" description="Disordered" evidence="1">
    <location>
        <begin position="54"/>
        <end position="91"/>
    </location>
</feature>
<evidence type="ECO:0000313" key="4">
    <source>
        <dbReference type="Proteomes" id="UP001165121"/>
    </source>
</evidence>
<evidence type="ECO:0000256" key="1">
    <source>
        <dbReference type="SAM" id="MobiDB-lite"/>
    </source>
</evidence>
<protein>
    <submittedName>
        <fullName evidence="3">Unnamed protein product</fullName>
    </submittedName>
</protein>
<dbReference type="Pfam" id="PF22936">
    <property type="entry name" value="Pol_BBD"/>
    <property type="match status" value="1"/>
</dbReference>
<dbReference type="InterPro" id="IPR054722">
    <property type="entry name" value="PolX-like_BBD"/>
</dbReference>
<comment type="caution">
    <text evidence="3">The sequence shown here is derived from an EMBL/GenBank/DDBJ whole genome shotgun (WGS) entry which is preliminary data.</text>
</comment>
<reference evidence="3" key="1">
    <citation type="submission" date="2023-04" db="EMBL/GenBank/DDBJ databases">
        <title>Phytophthora fragariaefolia NBRC 109709.</title>
        <authorList>
            <person name="Ichikawa N."/>
            <person name="Sato H."/>
            <person name="Tonouchi N."/>
        </authorList>
    </citation>
    <scope>NUCLEOTIDE SEQUENCE</scope>
    <source>
        <strain evidence="3">NBRC 109709</strain>
    </source>
</reference>
<keyword evidence="4" id="KW-1185">Reference proteome</keyword>